<keyword evidence="3" id="KW-1185">Reference proteome</keyword>
<keyword evidence="1" id="KW-0472">Membrane</keyword>
<reference evidence="3" key="1">
    <citation type="submission" date="2016-11" db="EMBL/GenBank/DDBJ databases">
        <authorList>
            <person name="Varghese N."/>
            <person name="Submissions S."/>
        </authorList>
    </citation>
    <scope>NUCLEOTIDE SEQUENCE [LARGE SCALE GENOMIC DNA]</scope>
    <source>
        <strain evidence="3">DSM 24787</strain>
    </source>
</reference>
<evidence type="ECO:0000256" key="1">
    <source>
        <dbReference type="SAM" id="Phobius"/>
    </source>
</evidence>
<feature type="transmembrane region" description="Helical" evidence="1">
    <location>
        <begin position="21"/>
        <end position="38"/>
    </location>
</feature>
<keyword evidence="1" id="KW-1133">Transmembrane helix</keyword>
<sequence length="76" mass="8675">MSKINLTTVKIFGEKYALDTFLIIFFGPLMASGIIDAWRFCRTIVVSIPVIVAILQEATLFREQPDNYLEMHSISH</sequence>
<dbReference type="EMBL" id="FSRA01000001">
    <property type="protein sequence ID" value="SIN69321.1"/>
    <property type="molecule type" value="Genomic_DNA"/>
</dbReference>
<accession>A0A1N6DEU9</accession>
<name>A0A1N6DEU9_9BACT</name>
<proteinExistence type="predicted"/>
<dbReference type="Proteomes" id="UP000185003">
    <property type="component" value="Unassembled WGS sequence"/>
</dbReference>
<evidence type="ECO:0000313" key="3">
    <source>
        <dbReference type="Proteomes" id="UP000185003"/>
    </source>
</evidence>
<dbReference type="RefSeq" id="WP_074237846.1">
    <property type="nucleotide sequence ID" value="NZ_FSRA01000001.1"/>
</dbReference>
<protein>
    <submittedName>
        <fullName evidence="2">Uncharacterized protein</fullName>
    </submittedName>
</protein>
<gene>
    <name evidence="2" type="ORF">SAMN04488055_0678</name>
</gene>
<keyword evidence="1" id="KW-0812">Transmembrane</keyword>
<evidence type="ECO:0000313" key="2">
    <source>
        <dbReference type="EMBL" id="SIN69321.1"/>
    </source>
</evidence>
<dbReference type="AlphaFoldDB" id="A0A1N6DEU9"/>
<organism evidence="2 3">
    <name type="scientific">Chitinophaga niabensis</name>
    <dbReference type="NCBI Taxonomy" id="536979"/>
    <lineage>
        <taxon>Bacteria</taxon>
        <taxon>Pseudomonadati</taxon>
        <taxon>Bacteroidota</taxon>
        <taxon>Chitinophagia</taxon>
        <taxon>Chitinophagales</taxon>
        <taxon>Chitinophagaceae</taxon>
        <taxon>Chitinophaga</taxon>
    </lineage>
</organism>
<dbReference type="STRING" id="536979.SAMN04488055_0678"/>